<evidence type="ECO:0000313" key="2">
    <source>
        <dbReference type="EMBL" id="GLC89353.1"/>
    </source>
</evidence>
<name>A0ABQ5NLW6_9BACI</name>
<dbReference type="Proteomes" id="UP001065593">
    <property type="component" value="Unassembled WGS sequence"/>
</dbReference>
<sequence length="145" mass="16113">MKAITIKQPWATLIALGEKKFETRSWQTKHRGALAIHAGKTVDKEACEDSWIKGVLAEYGITSWKQLPTGIVIATVNLVDCHKVGLSVGSVVCTSGPMIQGLEYEFGDYTEGRYAWEFTNLEVLPEPITAKGKLSLWEWDKEAIS</sequence>
<comment type="caution">
    <text evidence="2">The sequence shown here is derived from an EMBL/GenBank/DDBJ whole genome shotgun (WGS) entry which is preliminary data.</text>
</comment>
<dbReference type="CDD" id="cd06554">
    <property type="entry name" value="ASCH_ASC-1_like"/>
    <property type="match status" value="1"/>
</dbReference>
<proteinExistence type="predicted"/>
<keyword evidence="3" id="KW-1185">Reference proteome</keyword>
<gene>
    <name evidence="2" type="ORF">LYSBPC_24800</name>
</gene>
<protein>
    <recommendedName>
        <fullName evidence="1">ASCH domain-containing protein</fullName>
    </recommendedName>
</protein>
<reference evidence="2" key="1">
    <citation type="submission" date="2022-08" db="EMBL/GenBank/DDBJ databases">
        <title>Draft genome sequence of Lysinibacillus sp. strain KH24.</title>
        <authorList>
            <person name="Kanbe H."/>
            <person name="Itoh H."/>
        </authorList>
    </citation>
    <scope>NUCLEOTIDE SEQUENCE</scope>
    <source>
        <strain evidence="2">KH24</strain>
    </source>
</reference>
<organism evidence="2 3">
    <name type="scientific">Lysinibacillus piscis</name>
    <dbReference type="NCBI Taxonomy" id="2518931"/>
    <lineage>
        <taxon>Bacteria</taxon>
        <taxon>Bacillati</taxon>
        <taxon>Bacillota</taxon>
        <taxon>Bacilli</taxon>
        <taxon>Bacillales</taxon>
        <taxon>Bacillaceae</taxon>
        <taxon>Lysinibacillus</taxon>
    </lineage>
</organism>
<feature type="domain" description="ASCH" evidence="1">
    <location>
        <begin position="4"/>
        <end position="84"/>
    </location>
</feature>
<dbReference type="Pfam" id="PF04266">
    <property type="entry name" value="ASCH"/>
    <property type="match status" value="1"/>
</dbReference>
<dbReference type="RefSeq" id="WP_264989086.1">
    <property type="nucleotide sequence ID" value="NZ_BRZA01000002.1"/>
</dbReference>
<accession>A0ABQ5NLW6</accession>
<dbReference type="Gene3D" id="2.30.130.30">
    <property type="entry name" value="Hypothetical protein"/>
    <property type="match status" value="1"/>
</dbReference>
<dbReference type="InterPro" id="IPR007374">
    <property type="entry name" value="ASCH_domain"/>
</dbReference>
<dbReference type="EMBL" id="BRZA01000002">
    <property type="protein sequence ID" value="GLC89353.1"/>
    <property type="molecule type" value="Genomic_DNA"/>
</dbReference>
<evidence type="ECO:0000313" key="3">
    <source>
        <dbReference type="Proteomes" id="UP001065593"/>
    </source>
</evidence>
<dbReference type="SUPFAM" id="SSF88697">
    <property type="entry name" value="PUA domain-like"/>
    <property type="match status" value="1"/>
</dbReference>
<dbReference type="InterPro" id="IPR015947">
    <property type="entry name" value="PUA-like_sf"/>
</dbReference>
<evidence type="ECO:0000259" key="1">
    <source>
        <dbReference type="Pfam" id="PF04266"/>
    </source>
</evidence>